<proteinExistence type="predicted"/>
<dbReference type="InterPro" id="IPR000330">
    <property type="entry name" value="SNF2_N"/>
</dbReference>
<dbReference type="PROSITE" id="PS51192">
    <property type="entry name" value="HELICASE_ATP_BIND_1"/>
    <property type="match status" value="1"/>
</dbReference>
<dbReference type="InterPro" id="IPR014001">
    <property type="entry name" value="Helicase_ATP-bd"/>
</dbReference>
<dbReference type="Pfam" id="PF00176">
    <property type="entry name" value="SNF2-rel_dom"/>
    <property type="match status" value="1"/>
</dbReference>
<feature type="domain" description="Helicase ATP-binding" evidence="1">
    <location>
        <begin position="13"/>
        <end position="179"/>
    </location>
</feature>
<comment type="caution">
    <text evidence="2">The sequence shown here is derived from an EMBL/GenBank/DDBJ whole genome shotgun (WGS) entry which is preliminary data.</text>
</comment>
<evidence type="ECO:0000259" key="1">
    <source>
        <dbReference type="PROSITE" id="PS51192"/>
    </source>
</evidence>
<reference evidence="2" key="1">
    <citation type="submission" date="2022-06" db="EMBL/GenBank/DDBJ databases">
        <title>Isolation of gut microbiota from human fecal samples.</title>
        <authorList>
            <person name="Pamer E.G."/>
            <person name="Barat B."/>
            <person name="Waligurski E."/>
            <person name="Medina S."/>
            <person name="Paddock L."/>
            <person name="Mostad J."/>
        </authorList>
    </citation>
    <scope>NUCLEOTIDE SEQUENCE</scope>
    <source>
        <strain evidence="2">DFI.7.96</strain>
    </source>
</reference>
<keyword evidence="2" id="KW-0378">Hydrolase</keyword>
<evidence type="ECO:0000313" key="2">
    <source>
        <dbReference type="EMBL" id="MCQ4949342.1"/>
    </source>
</evidence>
<keyword evidence="2" id="KW-0547">Nucleotide-binding</keyword>
<dbReference type="RefSeq" id="WP_256135973.1">
    <property type="nucleotide sequence ID" value="NZ_JANGAB010000003.1"/>
</dbReference>
<sequence length="459" mass="52690">MQFEPHDYQRYCIERIIQSPKLALWLDMGLGKTASILTAVKRLRYYLFDVSKALVIAPKKVAEATWDDEAAKWDHLRGLKISQVLGTPQQRKRALATPADIYITNRENTCWLVDYYRNDWPFDLVCLDESTSFKNHAAKRFRALKLVSGKTPRFYELTGTPSPHGYLDLWSQIYLLDGGERLGKTFGGYRERYFEPDKRSRTQIFSYRLKPGAEEAIREKLADIVISMKAEDYLDLPELIEHDVPVRLDAKAKKAYDTLERDLLLEIDEYVIDVGSAAILHNKLQQLCDGAVYDADRKTVELHRCKIDALLETIEGLHGEHALVAYAFQHDRERILEALKNTSLRVRVYTGAEDAQAWNAGEIDILLAHPASCAFGLNLQQGGRHVIWFGHNRSLELYQQFNKRLHRQGQPKPVMVHRLIVKGGEDEDIVKALAGRDDMQSALMEALKARIRRVKEDSK</sequence>
<dbReference type="AlphaFoldDB" id="A0AAW5KBM7"/>
<name>A0AAW5KBM7_9FIRM</name>
<evidence type="ECO:0000313" key="3">
    <source>
        <dbReference type="Proteomes" id="UP001205063"/>
    </source>
</evidence>
<dbReference type="EMBL" id="JANGAB010000003">
    <property type="protein sequence ID" value="MCQ4949342.1"/>
    <property type="molecule type" value="Genomic_DNA"/>
</dbReference>
<organism evidence="2 3">
    <name type="scientific">Bittarella massiliensis</name>
    <name type="common">ex Durand et al. 2017</name>
    <dbReference type="NCBI Taxonomy" id="1720313"/>
    <lineage>
        <taxon>Bacteria</taxon>
        <taxon>Bacillati</taxon>
        <taxon>Bacillota</taxon>
        <taxon>Clostridia</taxon>
        <taxon>Eubacteriales</taxon>
        <taxon>Oscillospiraceae</taxon>
        <taxon>Bittarella (ex Durand et al. 2017)</taxon>
    </lineage>
</organism>
<dbReference type="PANTHER" id="PTHR10799">
    <property type="entry name" value="SNF2/RAD54 HELICASE FAMILY"/>
    <property type="match status" value="1"/>
</dbReference>
<dbReference type="GO" id="GO:0004386">
    <property type="term" value="F:helicase activity"/>
    <property type="evidence" value="ECO:0007669"/>
    <property type="project" value="UniProtKB-KW"/>
</dbReference>
<dbReference type="InterPro" id="IPR027417">
    <property type="entry name" value="P-loop_NTPase"/>
</dbReference>
<dbReference type="Proteomes" id="UP001205063">
    <property type="component" value="Unassembled WGS sequence"/>
</dbReference>
<keyword evidence="2" id="KW-0067">ATP-binding</keyword>
<dbReference type="Gene3D" id="3.40.50.300">
    <property type="entry name" value="P-loop containing nucleotide triphosphate hydrolases"/>
    <property type="match status" value="2"/>
</dbReference>
<accession>A0AAW5KBM7</accession>
<keyword evidence="2" id="KW-0347">Helicase</keyword>
<dbReference type="GO" id="GO:0005524">
    <property type="term" value="F:ATP binding"/>
    <property type="evidence" value="ECO:0007669"/>
    <property type="project" value="InterPro"/>
</dbReference>
<protein>
    <submittedName>
        <fullName evidence="2">DEAD/DEAH box helicase</fullName>
    </submittedName>
</protein>
<dbReference type="SUPFAM" id="SSF52540">
    <property type="entry name" value="P-loop containing nucleoside triphosphate hydrolases"/>
    <property type="match status" value="2"/>
</dbReference>
<dbReference type="SMART" id="SM00487">
    <property type="entry name" value="DEXDc"/>
    <property type="match status" value="1"/>
</dbReference>
<gene>
    <name evidence="2" type="ORF">NE646_06630</name>
</gene>